<sequence>MKTKSDENENEKIILKDNSYQNLDDLFKHGWYTFFICLLLQCMIINQCGNMFYMAYSGFVPRIISCGSFNMTNLSQNEICQQLKNITISENCVPEAEADFGSINLEFKYFCEEKYKIKTCISIEMIGVVLGSIIGGQLSDYYGRRRIMLLGITFATIFGVIVSFSQNILQIMVTRAFVGLFNGTTMVIVVVFVMENIQKHDRVWLINIITWAPNIAIYAGIAYLAGEWRTLARSLSVLTIPAILFCWYAPESPRWLIQKGKLDEAKNVIVRINKINNRKVNEETINNIIESEFNVSKVQTKNGNKKYSFYHLIYTKHFISYIGTLAFTAFVSSICNYGIMFNMEKLSGSIYVNMIITAALRYPLNLAVAYADKKFKNLGRKVVMITFVLSITISSLIIAFIYYINKSVEFVDIIRLLQLLIMTFTSQLYTVGSICSSELFPTPIRNMAFAVNQLSSRIGTTIAPYFFYLAVFQENVPYLVMALITTISASAFYFLIPETKGHPLNEQMPMKKDSIFRRKKEKDESSSMLS</sequence>
<dbReference type="PROSITE" id="PS50850">
    <property type="entry name" value="MFS"/>
    <property type="match status" value="1"/>
</dbReference>
<protein>
    <submittedName>
        <fullName evidence="8">Solute carrier family 22 member 15 (inferred by orthology to a human protein)</fullName>
    </submittedName>
</protein>
<dbReference type="STRING" id="75913.A0A0K0F317"/>
<dbReference type="WBParaSite" id="SVE_0319800.1">
    <property type="protein sequence ID" value="SVE_0319800.1"/>
    <property type="gene ID" value="SVE_0319800"/>
</dbReference>
<keyword evidence="2 5" id="KW-0812">Transmembrane</keyword>
<dbReference type="Gene3D" id="1.20.1250.20">
    <property type="entry name" value="MFS general substrate transporter like domains"/>
    <property type="match status" value="1"/>
</dbReference>
<dbReference type="AlphaFoldDB" id="A0A0K0F317"/>
<keyword evidence="4 5" id="KW-0472">Membrane</keyword>
<dbReference type="PANTHER" id="PTHR24064">
    <property type="entry name" value="SOLUTE CARRIER FAMILY 22 MEMBER"/>
    <property type="match status" value="1"/>
</dbReference>
<keyword evidence="7" id="KW-1185">Reference proteome</keyword>
<feature type="transmembrane region" description="Helical" evidence="5">
    <location>
        <begin position="447"/>
        <end position="470"/>
    </location>
</feature>
<feature type="transmembrane region" description="Helical" evidence="5">
    <location>
        <begin position="205"/>
        <end position="225"/>
    </location>
</feature>
<proteinExistence type="predicted"/>
<keyword evidence="3 5" id="KW-1133">Transmembrane helix</keyword>
<reference evidence="7" key="1">
    <citation type="submission" date="2014-07" db="EMBL/GenBank/DDBJ databases">
        <authorList>
            <person name="Martin A.A"/>
            <person name="De Silva N."/>
        </authorList>
    </citation>
    <scope>NUCLEOTIDE SEQUENCE</scope>
</reference>
<dbReference type="InterPro" id="IPR020846">
    <property type="entry name" value="MFS_dom"/>
</dbReference>
<evidence type="ECO:0000256" key="5">
    <source>
        <dbReference type="SAM" id="Phobius"/>
    </source>
</evidence>
<evidence type="ECO:0000256" key="2">
    <source>
        <dbReference type="ARBA" id="ARBA00022692"/>
    </source>
</evidence>
<accession>A0A0K0F317</accession>
<dbReference type="GO" id="GO:0016020">
    <property type="term" value="C:membrane"/>
    <property type="evidence" value="ECO:0007669"/>
    <property type="project" value="UniProtKB-SubCell"/>
</dbReference>
<reference evidence="8" key="2">
    <citation type="submission" date="2015-08" db="UniProtKB">
        <authorList>
            <consortium name="WormBaseParasite"/>
        </authorList>
    </citation>
    <scope>IDENTIFICATION</scope>
</reference>
<feature type="domain" description="Major facilitator superfamily (MFS) profile" evidence="6">
    <location>
        <begin position="51"/>
        <end position="500"/>
    </location>
</feature>
<dbReference type="PROSITE" id="PS00216">
    <property type="entry name" value="SUGAR_TRANSPORT_1"/>
    <property type="match status" value="1"/>
</dbReference>
<dbReference type="InterPro" id="IPR036259">
    <property type="entry name" value="MFS_trans_sf"/>
</dbReference>
<feature type="transmembrane region" description="Helical" evidence="5">
    <location>
        <begin position="172"/>
        <end position="193"/>
    </location>
</feature>
<evidence type="ECO:0000256" key="4">
    <source>
        <dbReference type="ARBA" id="ARBA00023136"/>
    </source>
</evidence>
<feature type="transmembrane region" description="Helical" evidence="5">
    <location>
        <begin position="382"/>
        <end position="404"/>
    </location>
</feature>
<evidence type="ECO:0000256" key="3">
    <source>
        <dbReference type="ARBA" id="ARBA00022989"/>
    </source>
</evidence>
<dbReference type="PROSITE" id="PS00217">
    <property type="entry name" value="SUGAR_TRANSPORT_2"/>
    <property type="match status" value="1"/>
</dbReference>
<dbReference type="InterPro" id="IPR005829">
    <property type="entry name" value="Sugar_transporter_CS"/>
</dbReference>
<organism evidence="7 8">
    <name type="scientific">Strongyloides venezuelensis</name>
    <name type="common">Threadworm</name>
    <dbReference type="NCBI Taxonomy" id="75913"/>
    <lineage>
        <taxon>Eukaryota</taxon>
        <taxon>Metazoa</taxon>
        <taxon>Ecdysozoa</taxon>
        <taxon>Nematoda</taxon>
        <taxon>Chromadorea</taxon>
        <taxon>Rhabditida</taxon>
        <taxon>Tylenchina</taxon>
        <taxon>Panagrolaimomorpha</taxon>
        <taxon>Strongyloidoidea</taxon>
        <taxon>Strongyloididae</taxon>
        <taxon>Strongyloides</taxon>
    </lineage>
</organism>
<feature type="transmembrane region" description="Helical" evidence="5">
    <location>
        <begin position="318"/>
        <end position="339"/>
    </location>
</feature>
<evidence type="ECO:0000259" key="6">
    <source>
        <dbReference type="PROSITE" id="PS50850"/>
    </source>
</evidence>
<evidence type="ECO:0000256" key="1">
    <source>
        <dbReference type="ARBA" id="ARBA00004141"/>
    </source>
</evidence>
<evidence type="ECO:0000313" key="8">
    <source>
        <dbReference type="WBParaSite" id="SVE_0319800.1"/>
    </source>
</evidence>
<name>A0A0K0F317_STRVS</name>
<feature type="transmembrane region" description="Helical" evidence="5">
    <location>
        <begin position="476"/>
        <end position="496"/>
    </location>
</feature>
<comment type="subcellular location">
    <subcellularLocation>
        <location evidence="1">Membrane</location>
        <topology evidence="1">Multi-pass membrane protein</topology>
    </subcellularLocation>
</comment>
<feature type="transmembrane region" description="Helical" evidence="5">
    <location>
        <begin position="351"/>
        <end position="370"/>
    </location>
</feature>
<feature type="transmembrane region" description="Helical" evidence="5">
    <location>
        <begin position="147"/>
        <end position="166"/>
    </location>
</feature>
<dbReference type="SUPFAM" id="SSF103473">
    <property type="entry name" value="MFS general substrate transporter"/>
    <property type="match status" value="1"/>
</dbReference>
<evidence type="ECO:0000313" key="7">
    <source>
        <dbReference type="Proteomes" id="UP000035680"/>
    </source>
</evidence>
<feature type="transmembrane region" description="Helical" evidence="5">
    <location>
        <begin position="31"/>
        <end position="53"/>
    </location>
</feature>
<dbReference type="GO" id="GO:0022857">
    <property type="term" value="F:transmembrane transporter activity"/>
    <property type="evidence" value="ECO:0007669"/>
    <property type="project" value="InterPro"/>
</dbReference>
<dbReference type="Pfam" id="PF00083">
    <property type="entry name" value="Sugar_tr"/>
    <property type="match status" value="1"/>
</dbReference>
<feature type="transmembrane region" description="Helical" evidence="5">
    <location>
        <begin position="416"/>
        <end position="435"/>
    </location>
</feature>
<dbReference type="Proteomes" id="UP000035680">
    <property type="component" value="Unassembled WGS sequence"/>
</dbReference>
<dbReference type="InterPro" id="IPR005828">
    <property type="entry name" value="MFS_sugar_transport-like"/>
</dbReference>